<evidence type="ECO:0000313" key="1">
    <source>
        <dbReference type="EMBL" id="KAJ2978411.1"/>
    </source>
</evidence>
<sequence>MIQSIAAILCVLASCLPVTAQPDQHILSVDFGNLDIPVTSGRAPFTVSSNGALADTYYVIFGDLHSKDQVPLVVGHGGGATHHYLASLSNLTRDHNVPVILYDQVGFGLSTLFPEQSGNTSFWTIDPFVEQLQQLTSYLGVESEYDYMGHSYGTAYGMNFAADESVRRGLRKLILWSPVASMSLLHQSLDKRREALPDELRARLEQHEADGTTDSAEYQAAMIESMHYDFCRLDVWPDELLESLSYPNAGAAATLFGNIPLRTNGTLNSWSAMEFAADITAPTLLLNGHYDWSDEAVEPLMRKIPTVEWVRFENSSHLLQFEEPVKFLEVVSRFLKKGTLTNKIM</sequence>
<dbReference type="EMBL" id="JANJQO010000378">
    <property type="protein sequence ID" value="KAJ2978411.1"/>
    <property type="molecule type" value="Genomic_DNA"/>
</dbReference>
<comment type="caution">
    <text evidence="1">The sequence shown here is derived from an EMBL/GenBank/DDBJ whole genome shotgun (WGS) entry which is preliminary data.</text>
</comment>
<gene>
    <name evidence="1" type="ORF">NQ176_g3829</name>
</gene>
<accession>A0ACC1NII1</accession>
<evidence type="ECO:0000313" key="2">
    <source>
        <dbReference type="Proteomes" id="UP001143910"/>
    </source>
</evidence>
<dbReference type="Proteomes" id="UP001143910">
    <property type="component" value="Unassembled WGS sequence"/>
</dbReference>
<protein>
    <submittedName>
        <fullName evidence="1">Uncharacterized protein</fullName>
    </submittedName>
</protein>
<name>A0ACC1NII1_9HYPO</name>
<proteinExistence type="predicted"/>
<organism evidence="1 2">
    <name type="scientific">Zarea fungicola</name>
    <dbReference type="NCBI Taxonomy" id="93591"/>
    <lineage>
        <taxon>Eukaryota</taxon>
        <taxon>Fungi</taxon>
        <taxon>Dikarya</taxon>
        <taxon>Ascomycota</taxon>
        <taxon>Pezizomycotina</taxon>
        <taxon>Sordariomycetes</taxon>
        <taxon>Hypocreomycetidae</taxon>
        <taxon>Hypocreales</taxon>
        <taxon>Cordycipitaceae</taxon>
        <taxon>Zarea</taxon>
    </lineage>
</organism>
<reference evidence="1" key="1">
    <citation type="submission" date="2022-08" db="EMBL/GenBank/DDBJ databases">
        <title>Genome Sequence of Lecanicillium fungicola.</title>
        <authorList>
            <person name="Buettner E."/>
        </authorList>
    </citation>
    <scope>NUCLEOTIDE SEQUENCE</scope>
    <source>
        <strain evidence="1">Babe33</strain>
    </source>
</reference>
<keyword evidence="2" id="KW-1185">Reference proteome</keyword>